<protein>
    <recommendedName>
        <fullName evidence="6">AIP/AIPL N-terminal FKBP-type PPIase domain-containing protein</fullName>
    </recommendedName>
</protein>
<comment type="caution">
    <text evidence="7">The sequence shown here is derived from an EMBL/GenBank/DDBJ whole genome shotgun (WGS) entry which is preliminary data.</text>
</comment>
<keyword evidence="8" id="KW-1185">Reference proteome</keyword>
<name>A0ABN8NKZ3_9CNID</name>
<accession>A0ABN8NKZ3</accession>
<keyword evidence="2" id="KW-0963">Cytoplasm</keyword>
<evidence type="ECO:0000313" key="7">
    <source>
        <dbReference type="EMBL" id="CAH3108396.1"/>
    </source>
</evidence>
<keyword evidence="5" id="KW-0175">Coiled coil</keyword>
<dbReference type="Gene3D" id="3.10.50.40">
    <property type="match status" value="1"/>
</dbReference>
<dbReference type="Proteomes" id="UP001159405">
    <property type="component" value="Unassembled WGS sequence"/>
</dbReference>
<dbReference type="InterPro" id="IPR056277">
    <property type="entry name" value="PPIase_AIP"/>
</dbReference>
<proteinExistence type="predicted"/>
<dbReference type="Gene3D" id="1.25.40.10">
    <property type="entry name" value="Tetratricopeptide repeat domain"/>
    <property type="match status" value="1"/>
</dbReference>
<evidence type="ECO:0000256" key="1">
    <source>
        <dbReference type="ARBA" id="ARBA00004496"/>
    </source>
</evidence>
<dbReference type="Pfam" id="PF23322">
    <property type="entry name" value="PPIase_AIP"/>
    <property type="match status" value="1"/>
</dbReference>
<organism evidence="7 8">
    <name type="scientific">Porites lobata</name>
    <dbReference type="NCBI Taxonomy" id="104759"/>
    <lineage>
        <taxon>Eukaryota</taxon>
        <taxon>Metazoa</taxon>
        <taxon>Cnidaria</taxon>
        <taxon>Anthozoa</taxon>
        <taxon>Hexacorallia</taxon>
        <taxon>Scleractinia</taxon>
        <taxon>Fungiina</taxon>
        <taxon>Poritidae</taxon>
        <taxon>Porites</taxon>
    </lineage>
</organism>
<evidence type="ECO:0000256" key="5">
    <source>
        <dbReference type="SAM" id="Coils"/>
    </source>
</evidence>
<evidence type="ECO:0000259" key="6">
    <source>
        <dbReference type="Pfam" id="PF23322"/>
    </source>
</evidence>
<evidence type="ECO:0000256" key="4">
    <source>
        <dbReference type="ARBA" id="ARBA00022803"/>
    </source>
</evidence>
<dbReference type="EMBL" id="CALNXK010000021">
    <property type="protein sequence ID" value="CAH3108396.1"/>
    <property type="molecule type" value="Genomic_DNA"/>
</dbReference>
<dbReference type="InterPro" id="IPR039663">
    <property type="entry name" value="AIP/AIPL1/TTC9"/>
</dbReference>
<feature type="domain" description="AIP/AIPL N-terminal FKBP-type PPIase" evidence="6">
    <location>
        <begin position="29"/>
        <end position="157"/>
    </location>
</feature>
<keyword evidence="3" id="KW-0677">Repeat</keyword>
<sequence length="330" mass="38019">MSQKMATENPLISKTVLYAGEGEIPIFESGSKATFHFKTFKADEDKTPIDCSKELGQPFELLIGKKFKLEVWEELIKTMREKEVARFTCNKLLVGGYPIVSKSLRTIAKKAKGELPEEHSHHEHSCSLSAMKSTGYPDLDELLVNEQDLVFEIELLKYEKPGEFLKETWQMDAEEKLSIVPGLKKAGNKLYEEKKYKEAAEKYAEALGCLEQLCLREKPGDEPWLNLDQMKIPFLLNFAQCKLFLGDYYEVIEHTSTVLEKDKDNVKALFRRAKAHVKCWNPQEAKDDFNRVVVLDASLAKAVKKELEELERLTREHNAQDRVRLKELFK</sequence>
<evidence type="ECO:0000256" key="3">
    <source>
        <dbReference type="ARBA" id="ARBA00022737"/>
    </source>
</evidence>
<comment type="subcellular location">
    <subcellularLocation>
        <location evidence="1">Cytoplasm</location>
    </subcellularLocation>
</comment>
<dbReference type="SUPFAM" id="SSF54534">
    <property type="entry name" value="FKBP-like"/>
    <property type="match status" value="1"/>
</dbReference>
<keyword evidence="4" id="KW-0802">TPR repeat</keyword>
<evidence type="ECO:0000256" key="2">
    <source>
        <dbReference type="ARBA" id="ARBA00022490"/>
    </source>
</evidence>
<gene>
    <name evidence="7" type="ORF">PLOB_00017582</name>
</gene>
<dbReference type="PANTHER" id="PTHR11242">
    <property type="entry name" value="ARYL HYDROCARBON RECEPTOR INTERACTING PROTEIN RELATED"/>
    <property type="match status" value="1"/>
</dbReference>
<dbReference type="PANTHER" id="PTHR11242:SF0">
    <property type="entry name" value="TPR_REGION DOMAIN-CONTAINING PROTEIN"/>
    <property type="match status" value="1"/>
</dbReference>
<feature type="coiled-coil region" evidence="5">
    <location>
        <begin position="296"/>
        <end position="323"/>
    </location>
</feature>
<dbReference type="InterPro" id="IPR019734">
    <property type="entry name" value="TPR_rpt"/>
</dbReference>
<dbReference type="SUPFAM" id="SSF48452">
    <property type="entry name" value="TPR-like"/>
    <property type="match status" value="1"/>
</dbReference>
<reference evidence="7 8" key="1">
    <citation type="submission" date="2022-05" db="EMBL/GenBank/DDBJ databases">
        <authorList>
            <consortium name="Genoscope - CEA"/>
            <person name="William W."/>
        </authorList>
    </citation>
    <scope>NUCLEOTIDE SEQUENCE [LARGE SCALE GENOMIC DNA]</scope>
</reference>
<dbReference type="InterPro" id="IPR046357">
    <property type="entry name" value="PPIase_dom_sf"/>
</dbReference>
<dbReference type="InterPro" id="IPR011990">
    <property type="entry name" value="TPR-like_helical_dom_sf"/>
</dbReference>
<dbReference type="SMART" id="SM00028">
    <property type="entry name" value="TPR"/>
    <property type="match status" value="3"/>
</dbReference>
<evidence type="ECO:0000313" key="8">
    <source>
        <dbReference type="Proteomes" id="UP001159405"/>
    </source>
</evidence>